<proteinExistence type="predicted"/>
<dbReference type="EMBL" id="JASPKY010000141">
    <property type="protein sequence ID" value="KAK9730888.1"/>
    <property type="molecule type" value="Genomic_DNA"/>
</dbReference>
<organism evidence="1 2">
    <name type="scientific">Popillia japonica</name>
    <name type="common">Japanese beetle</name>
    <dbReference type="NCBI Taxonomy" id="7064"/>
    <lineage>
        <taxon>Eukaryota</taxon>
        <taxon>Metazoa</taxon>
        <taxon>Ecdysozoa</taxon>
        <taxon>Arthropoda</taxon>
        <taxon>Hexapoda</taxon>
        <taxon>Insecta</taxon>
        <taxon>Pterygota</taxon>
        <taxon>Neoptera</taxon>
        <taxon>Endopterygota</taxon>
        <taxon>Coleoptera</taxon>
        <taxon>Polyphaga</taxon>
        <taxon>Scarabaeiformia</taxon>
        <taxon>Scarabaeidae</taxon>
        <taxon>Rutelinae</taxon>
        <taxon>Popillia</taxon>
    </lineage>
</organism>
<gene>
    <name evidence="1" type="ORF">QE152_g14180</name>
</gene>
<keyword evidence="2" id="KW-1185">Reference proteome</keyword>
<evidence type="ECO:0000313" key="2">
    <source>
        <dbReference type="Proteomes" id="UP001458880"/>
    </source>
</evidence>
<accession>A0AAW1LAA3</accession>
<evidence type="ECO:0000313" key="1">
    <source>
        <dbReference type="EMBL" id="KAK9730888.1"/>
    </source>
</evidence>
<sequence length="107" mass="12098">METTPELRKVLRNDGSYSGWNLGTAKYDENVGRSAMLCLVGTGWNPKTNIDVFLAEKGSRNANTGELSLDGTYDIEYRVMQVARFEYEKVENESKFSPHTTRKLGEI</sequence>
<dbReference type="Proteomes" id="UP001458880">
    <property type="component" value="Unassembled WGS sequence"/>
</dbReference>
<protein>
    <submittedName>
        <fullName evidence="1">Uncharacterized protein</fullName>
    </submittedName>
</protein>
<comment type="caution">
    <text evidence="1">The sequence shown here is derived from an EMBL/GenBank/DDBJ whole genome shotgun (WGS) entry which is preliminary data.</text>
</comment>
<name>A0AAW1LAA3_POPJA</name>
<reference evidence="1 2" key="1">
    <citation type="journal article" date="2024" name="BMC Genomics">
        <title>De novo assembly and annotation of Popillia japonica's genome with initial clues to its potential as an invasive pest.</title>
        <authorList>
            <person name="Cucini C."/>
            <person name="Boschi S."/>
            <person name="Funari R."/>
            <person name="Cardaioli E."/>
            <person name="Iannotti N."/>
            <person name="Marturano G."/>
            <person name="Paoli F."/>
            <person name="Bruttini M."/>
            <person name="Carapelli A."/>
            <person name="Frati F."/>
            <person name="Nardi F."/>
        </authorList>
    </citation>
    <scope>NUCLEOTIDE SEQUENCE [LARGE SCALE GENOMIC DNA]</scope>
    <source>
        <strain evidence="1">DMR45628</strain>
    </source>
</reference>
<dbReference type="AlphaFoldDB" id="A0AAW1LAA3"/>